<evidence type="ECO:0000313" key="2">
    <source>
        <dbReference type="EnsemblMetazoa" id="GAUT028697-PA"/>
    </source>
</evidence>
<dbReference type="AlphaFoldDB" id="A0A1A9V7V4"/>
<organism evidence="2 3">
    <name type="scientific">Glossina austeni</name>
    <name type="common">Savannah tsetse fly</name>
    <dbReference type="NCBI Taxonomy" id="7395"/>
    <lineage>
        <taxon>Eukaryota</taxon>
        <taxon>Metazoa</taxon>
        <taxon>Ecdysozoa</taxon>
        <taxon>Arthropoda</taxon>
        <taxon>Hexapoda</taxon>
        <taxon>Insecta</taxon>
        <taxon>Pterygota</taxon>
        <taxon>Neoptera</taxon>
        <taxon>Endopterygota</taxon>
        <taxon>Diptera</taxon>
        <taxon>Brachycera</taxon>
        <taxon>Muscomorpha</taxon>
        <taxon>Hippoboscoidea</taxon>
        <taxon>Glossinidae</taxon>
        <taxon>Glossina</taxon>
    </lineage>
</organism>
<proteinExistence type="predicted"/>
<name>A0A1A9V7V4_GLOAU</name>
<keyword evidence="1" id="KW-0732">Signal</keyword>
<dbReference type="Proteomes" id="UP000078200">
    <property type="component" value="Unassembled WGS sequence"/>
</dbReference>
<reference evidence="2" key="1">
    <citation type="submission" date="2020-05" db="UniProtKB">
        <authorList>
            <consortium name="EnsemblMetazoa"/>
        </authorList>
    </citation>
    <scope>IDENTIFICATION</scope>
    <source>
        <strain evidence="2">TTRI</strain>
    </source>
</reference>
<feature type="signal peptide" evidence="1">
    <location>
        <begin position="1"/>
        <end position="24"/>
    </location>
</feature>
<keyword evidence="3" id="KW-1185">Reference proteome</keyword>
<accession>A0A1A9V7V4</accession>
<evidence type="ECO:0008006" key="4">
    <source>
        <dbReference type="Google" id="ProtNLM"/>
    </source>
</evidence>
<sequence length="394" mass="45509">MKTTSTRFIYAVLVCVGFIVCSDADPPNMKLIQHYLDSYNNIRSSYLGDINDSTALFREIDREIQNLMELRHTVRRHIRSKASQILANALSGHDESQLNSARQVVETLLKKYEIPLSEDIVHDALVEVYSEVSPANLVDRIWYAVQMNDKQTFELTVRSQLALFWLHQGKGAADKDYFNKVSYYFNKITNHPLYATIDESLRSRMEKSLKLLPSAFKSLLSDSKFCLMNVAHSEYVYTALGARPDSGSRRIWVWHEKRFIDDSGHIKAAVVNDPNQLLANLRVTLRGTKFNVYYYRTVSSGNIVAAWDSNARPQHHEWDVQMVNDDTVAFSQNGYIMCSGVNHDHERRNVYGFKDNEHSSQTSVCQWKIGSCDRHKKKVLQRKAFWRPYLLVII</sequence>
<dbReference type="EnsemblMetazoa" id="GAUT028697-RA">
    <property type="protein sequence ID" value="GAUT028697-PA"/>
    <property type="gene ID" value="GAUT028697"/>
</dbReference>
<dbReference type="VEuPathDB" id="VectorBase:GAUT028697"/>
<feature type="chain" id="PRO_5008399116" description="Vitellogenin domain-containing protein" evidence="1">
    <location>
        <begin position="25"/>
        <end position="394"/>
    </location>
</feature>
<evidence type="ECO:0000313" key="3">
    <source>
        <dbReference type="Proteomes" id="UP000078200"/>
    </source>
</evidence>
<evidence type="ECO:0000256" key="1">
    <source>
        <dbReference type="SAM" id="SignalP"/>
    </source>
</evidence>
<protein>
    <recommendedName>
        <fullName evidence="4">Vitellogenin domain-containing protein</fullName>
    </recommendedName>
</protein>